<evidence type="ECO:0000256" key="4">
    <source>
        <dbReference type="ARBA" id="ARBA00022989"/>
    </source>
</evidence>
<accession>A0ABP1CMB9</accession>
<evidence type="ECO:0000256" key="1">
    <source>
        <dbReference type="ARBA" id="ARBA00004127"/>
    </source>
</evidence>
<feature type="compositionally biased region" description="Low complexity" evidence="6">
    <location>
        <begin position="547"/>
        <end position="561"/>
    </location>
</feature>
<dbReference type="EMBL" id="OZ037944">
    <property type="protein sequence ID" value="CAL1695833.1"/>
    <property type="molecule type" value="Genomic_DNA"/>
</dbReference>
<organism evidence="9 10">
    <name type="scientific">Somion occarium</name>
    <dbReference type="NCBI Taxonomy" id="3059160"/>
    <lineage>
        <taxon>Eukaryota</taxon>
        <taxon>Fungi</taxon>
        <taxon>Dikarya</taxon>
        <taxon>Basidiomycota</taxon>
        <taxon>Agaricomycotina</taxon>
        <taxon>Agaricomycetes</taxon>
        <taxon>Polyporales</taxon>
        <taxon>Cerrenaceae</taxon>
        <taxon>Somion</taxon>
    </lineage>
</organism>
<evidence type="ECO:0000256" key="5">
    <source>
        <dbReference type="ARBA" id="ARBA00023136"/>
    </source>
</evidence>
<evidence type="ECO:0000256" key="3">
    <source>
        <dbReference type="ARBA" id="ARBA00022692"/>
    </source>
</evidence>
<keyword evidence="4 7" id="KW-1133">Transmembrane helix</keyword>
<protein>
    <recommendedName>
        <fullName evidence="8">Transmembrane protein 135 N-terminal domain-containing protein</fullName>
    </recommendedName>
</protein>
<evidence type="ECO:0000256" key="7">
    <source>
        <dbReference type="SAM" id="Phobius"/>
    </source>
</evidence>
<feature type="transmembrane region" description="Helical" evidence="7">
    <location>
        <begin position="69"/>
        <end position="92"/>
    </location>
</feature>
<name>A0ABP1CMB9_9APHY</name>
<proteinExistence type="inferred from homology"/>
<comment type="subcellular location">
    <subcellularLocation>
        <location evidence="1">Endomembrane system</location>
        <topology evidence="1">Multi-pass membrane protein</topology>
    </subcellularLocation>
</comment>
<dbReference type="PANTHER" id="PTHR12459:SF15">
    <property type="entry name" value="TRANSMEMBRANE PROTEIN 135"/>
    <property type="match status" value="1"/>
</dbReference>
<evidence type="ECO:0000256" key="6">
    <source>
        <dbReference type="SAM" id="MobiDB-lite"/>
    </source>
</evidence>
<feature type="domain" description="Transmembrane protein 135 N-terminal" evidence="8">
    <location>
        <begin position="349"/>
        <end position="474"/>
    </location>
</feature>
<gene>
    <name evidence="9" type="ORF">GFSPODELE1_LOCUS911</name>
</gene>
<dbReference type="InterPro" id="IPR031926">
    <property type="entry name" value="TMEM135_N"/>
</dbReference>
<dbReference type="Pfam" id="PF15982">
    <property type="entry name" value="TMEM135_C_rich"/>
    <property type="match status" value="1"/>
</dbReference>
<evidence type="ECO:0000259" key="8">
    <source>
        <dbReference type="Pfam" id="PF15982"/>
    </source>
</evidence>
<dbReference type="InterPro" id="IPR026749">
    <property type="entry name" value="Tmem135"/>
</dbReference>
<reference evidence="10" key="1">
    <citation type="submission" date="2024-04" db="EMBL/GenBank/DDBJ databases">
        <authorList>
            <person name="Shaw F."/>
            <person name="Minotto A."/>
        </authorList>
    </citation>
    <scope>NUCLEOTIDE SEQUENCE [LARGE SCALE GENOMIC DNA]</scope>
</reference>
<feature type="transmembrane region" description="Helical" evidence="7">
    <location>
        <begin position="29"/>
        <end position="49"/>
    </location>
</feature>
<keyword evidence="5 7" id="KW-0472">Membrane</keyword>
<comment type="similarity">
    <text evidence="2">Belongs to the TMEM135 family.</text>
</comment>
<keyword evidence="3 7" id="KW-0812">Transmembrane</keyword>
<dbReference type="PANTHER" id="PTHR12459">
    <property type="entry name" value="TRANSMEMBRANE PROTEIN 135-RELATED"/>
    <property type="match status" value="1"/>
</dbReference>
<feature type="region of interest" description="Disordered" evidence="6">
    <location>
        <begin position="542"/>
        <end position="573"/>
    </location>
</feature>
<evidence type="ECO:0000313" key="10">
    <source>
        <dbReference type="Proteomes" id="UP001497453"/>
    </source>
</evidence>
<dbReference type="Proteomes" id="UP001497453">
    <property type="component" value="Chromosome 1"/>
</dbReference>
<evidence type="ECO:0000313" key="9">
    <source>
        <dbReference type="EMBL" id="CAL1695833.1"/>
    </source>
</evidence>
<keyword evidence="10" id="KW-1185">Reference proteome</keyword>
<evidence type="ECO:0000256" key="2">
    <source>
        <dbReference type="ARBA" id="ARBA00008924"/>
    </source>
</evidence>
<sequence length="573" mass="63299">MPLSPANAAHALGDYLHSFPDDHPLHVALRTYALSLSLSLGPALVPFLISPKARAGGIKALTNVLRREFGISSFASSMTVGVGGGAALKFILDNWSKRFHRDASCSTKATSPLPSWWQRLKTWLASLDEFHRNFVSNLISAYMAIVLLQSRRRLSRNTPPRAAIPMTALTTSTPTSPSFTLDLTLLFVVRAIDSLVRSKLLPCETKLSSKATREEKDRVRNKRQQVTTRLDAFVFWASSARIMWCFFYEPDSLPRSYNKWIMSLANIDPRLLHALRAIRSDSFSYVKGFSIPPDLVSGFSRDLGYPSAWGDPALLPGYGGAEADRVWKTLGVTNRSGVGGLPCELVHSGFGSSCTANAGVRGIHAFAEALAIYIPVHILPILLTRPRTLLQKQQIVSSILSILRSASFLSTFVSSIWFAICMTRTLFLARLFPSIPHDFWDGPFGCTFIGSLVCGSSIWVEEGKRRGEMALYVLPRAIRACIPKSWLTSGRRSVRVVERLAFVLSLATLLTASSQSRESLRGLSRWTLSFVMKGPNTGFWKRKRQDASTTATLLDSSSPRESSPPPDTQQTKT</sequence>